<organism evidence="2 3">
    <name type="scientific">Paenibacillus darwinianus</name>
    <dbReference type="NCBI Taxonomy" id="1380763"/>
    <lineage>
        <taxon>Bacteria</taxon>
        <taxon>Bacillati</taxon>
        <taxon>Bacillota</taxon>
        <taxon>Bacilli</taxon>
        <taxon>Bacillales</taxon>
        <taxon>Paenibacillaceae</taxon>
        <taxon>Paenibacillus</taxon>
    </lineage>
</organism>
<comment type="caution">
    <text evidence="2">The sequence shown here is derived from an EMBL/GenBank/DDBJ whole genome shotgun (WGS) entry which is preliminary data.</text>
</comment>
<feature type="region of interest" description="Disordered" evidence="1">
    <location>
        <begin position="14"/>
        <end position="37"/>
    </location>
</feature>
<name>A0A9W5W6L7_9BACL</name>
<accession>A0A9W5W6L7</accession>
<protein>
    <submittedName>
        <fullName evidence="2">Uncharacterized protein</fullName>
    </submittedName>
</protein>
<reference evidence="2 3" key="1">
    <citation type="submission" date="2014-02" db="EMBL/GenBank/DDBJ databases">
        <title>Genome sequence of Paenibacillus darwinianus reveals adaptive mechanisms for survival in Antarctic soils.</title>
        <authorList>
            <person name="Dsouza M."/>
            <person name="Taylor M.W."/>
            <person name="Turner S.J."/>
            <person name="Aislabie J."/>
        </authorList>
    </citation>
    <scope>NUCLEOTIDE SEQUENCE [LARGE SCALE GENOMIC DNA]</scope>
    <source>
        <strain evidence="2 3">CE1</strain>
    </source>
</reference>
<dbReference type="EMBL" id="JFHU01000236">
    <property type="protein sequence ID" value="EXX85231.1"/>
    <property type="molecule type" value="Genomic_DNA"/>
</dbReference>
<dbReference type="Proteomes" id="UP000053750">
    <property type="component" value="Unassembled WGS sequence"/>
</dbReference>
<gene>
    <name evidence="2" type="ORF">BG53_09135</name>
</gene>
<evidence type="ECO:0000256" key="1">
    <source>
        <dbReference type="SAM" id="MobiDB-lite"/>
    </source>
</evidence>
<proteinExistence type="predicted"/>
<evidence type="ECO:0000313" key="3">
    <source>
        <dbReference type="Proteomes" id="UP000053750"/>
    </source>
</evidence>
<evidence type="ECO:0000313" key="2">
    <source>
        <dbReference type="EMBL" id="EXX85231.1"/>
    </source>
</evidence>
<keyword evidence="3" id="KW-1185">Reference proteome</keyword>
<feature type="compositionally biased region" description="Basic and acidic residues" evidence="1">
    <location>
        <begin position="14"/>
        <end position="24"/>
    </location>
</feature>
<sequence length="65" mass="7088">MGFVYSRIGERAKGVRKRELEQPDKYGAGNHEAAHGHQPLDAGCNGVAHRFAEAAPIPLPRLVHC</sequence>
<dbReference type="AlphaFoldDB" id="A0A9W5W6L7"/>